<dbReference type="PANTHER" id="PTHR43823:SF3">
    <property type="entry name" value="MULTIDRUG EXPORT PROTEIN MEPA"/>
    <property type="match status" value="1"/>
</dbReference>
<evidence type="ECO:0000256" key="9">
    <source>
        <dbReference type="ARBA" id="ARBA00023251"/>
    </source>
</evidence>
<evidence type="ECO:0000256" key="6">
    <source>
        <dbReference type="ARBA" id="ARBA00022692"/>
    </source>
</evidence>
<dbReference type="AlphaFoldDB" id="A0A1X7IIS8"/>
<feature type="transmembrane region" description="Helical" evidence="10">
    <location>
        <begin position="120"/>
        <end position="140"/>
    </location>
</feature>
<sequence>MKLSVPAMTGMLVMASYNVIDTIFVGRGVGPLGLGAVAAAFPIQFIVHALAMLVGVGTASLVSRSLGAGDLGKAERALGNALIMALLAGVAVSLLGRNILPFLSDLTGAPEEIRPFLHDYLGTIFLGSPLLVSGITMNCVIRAEGNAKIAMLTMVLSALTNIALDPVFIFVLKMGVKGAATATVIAQGVTVSWALAHYIVPGRSSITLKRENVRLRLGIVKEVLAVGGSEFARISAQSVAGLIILNRLSLYGGTDAIAAQGIVQKLMSLSIMPIFGIAQGLQPVVGYAYGATNVLRAKRAVELGLIGASAISIATSIVLIAFPDPIVKVFTDDPALLAMSKRFIKIALSFYFLVGFQVIGTATFQALGLARPSMIMSLSRQVLFLIPLALVLPPIFGLQGVFLVYPTADLGAAALTLWFLIHYRKRLLGEKASGEFLQGEV</sequence>
<evidence type="ECO:0000313" key="11">
    <source>
        <dbReference type="EMBL" id="SMG14356.1"/>
    </source>
</evidence>
<dbReference type="InterPro" id="IPR002528">
    <property type="entry name" value="MATE_fam"/>
</dbReference>
<dbReference type="GO" id="GO:0042910">
    <property type="term" value="F:xenobiotic transmembrane transporter activity"/>
    <property type="evidence" value="ECO:0007669"/>
    <property type="project" value="InterPro"/>
</dbReference>
<evidence type="ECO:0000313" key="12">
    <source>
        <dbReference type="Proteomes" id="UP000193355"/>
    </source>
</evidence>
<accession>A0A1X7IIS8</accession>
<keyword evidence="4" id="KW-0813">Transport</keyword>
<dbReference type="PIRSF" id="PIRSF006603">
    <property type="entry name" value="DinF"/>
    <property type="match status" value="1"/>
</dbReference>
<dbReference type="GO" id="GO:0005886">
    <property type="term" value="C:plasma membrane"/>
    <property type="evidence" value="ECO:0007669"/>
    <property type="project" value="UniProtKB-SubCell"/>
</dbReference>
<feature type="transmembrane region" description="Helical" evidence="10">
    <location>
        <begin position="32"/>
        <end position="56"/>
    </location>
</feature>
<dbReference type="InterPro" id="IPR045070">
    <property type="entry name" value="MATE_MepA-like"/>
</dbReference>
<evidence type="ECO:0000256" key="4">
    <source>
        <dbReference type="ARBA" id="ARBA00022448"/>
    </source>
</evidence>
<feature type="transmembrane region" description="Helical" evidence="10">
    <location>
        <begin position="303"/>
        <end position="323"/>
    </location>
</feature>
<dbReference type="GO" id="GO:0046677">
    <property type="term" value="P:response to antibiotic"/>
    <property type="evidence" value="ECO:0007669"/>
    <property type="project" value="UniProtKB-KW"/>
</dbReference>
<feature type="transmembrane region" description="Helical" evidence="10">
    <location>
        <begin position="343"/>
        <end position="366"/>
    </location>
</feature>
<gene>
    <name evidence="11" type="ORF">SAMN06275492_10272</name>
</gene>
<evidence type="ECO:0000256" key="2">
    <source>
        <dbReference type="ARBA" id="ARBA00008417"/>
    </source>
</evidence>
<evidence type="ECO:0000256" key="3">
    <source>
        <dbReference type="ARBA" id="ARBA00022106"/>
    </source>
</evidence>
<name>A0A1X7IIS8_9BACT</name>
<protein>
    <recommendedName>
        <fullName evidence="3">Multidrug export protein MepA</fullName>
    </recommendedName>
</protein>
<dbReference type="STRING" id="561720.SAMN06275492_10272"/>
<dbReference type="InterPro" id="IPR048279">
    <property type="entry name" value="MdtK-like"/>
</dbReference>
<comment type="subcellular location">
    <subcellularLocation>
        <location evidence="1">Cell membrane</location>
        <topology evidence="1">Multi-pass membrane protein</topology>
    </subcellularLocation>
</comment>
<evidence type="ECO:0000256" key="5">
    <source>
        <dbReference type="ARBA" id="ARBA00022475"/>
    </source>
</evidence>
<dbReference type="Proteomes" id="UP000193355">
    <property type="component" value="Unassembled WGS sequence"/>
</dbReference>
<dbReference type="EMBL" id="FXBB01000002">
    <property type="protein sequence ID" value="SMG14356.1"/>
    <property type="molecule type" value="Genomic_DNA"/>
</dbReference>
<organism evidence="11 12">
    <name type="scientific">Dethiosulfovibrio salsuginis</name>
    <dbReference type="NCBI Taxonomy" id="561720"/>
    <lineage>
        <taxon>Bacteria</taxon>
        <taxon>Thermotogati</taxon>
        <taxon>Synergistota</taxon>
        <taxon>Synergistia</taxon>
        <taxon>Synergistales</taxon>
        <taxon>Dethiosulfovibrionaceae</taxon>
        <taxon>Dethiosulfovibrio</taxon>
    </lineage>
</organism>
<reference evidence="12" key="1">
    <citation type="submission" date="2017-04" db="EMBL/GenBank/DDBJ databases">
        <authorList>
            <person name="Varghese N."/>
            <person name="Submissions S."/>
        </authorList>
    </citation>
    <scope>NUCLEOTIDE SEQUENCE [LARGE SCALE GENOMIC DNA]</scope>
    <source>
        <strain evidence="12">USBA 82</strain>
    </source>
</reference>
<evidence type="ECO:0000256" key="8">
    <source>
        <dbReference type="ARBA" id="ARBA00023136"/>
    </source>
</evidence>
<dbReference type="PANTHER" id="PTHR43823">
    <property type="entry name" value="SPORULATION PROTEIN YKVU"/>
    <property type="match status" value="1"/>
</dbReference>
<dbReference type="RefSeq" id="WP_085543691.1">
    <property type="nucleotide sequence ID" value="NZ_FXBB01000002.1"/>
</dbReference>
<comment type="similarity">
    <text evidence="2">Belongs to the multi antimicrobial extrusion (MATE) (TC 2.A.66.1) family. MepA subfamily.</text>
</comment>
<dbReference type="GO" id="GO:0015297">
    <property type="term" value="F:antiporter activity"/>
    <property type="evidence" value="ECO:0007669"/>
    <property type="project" value="InterPro"/>
</dbReference>
<feature type="transmembrane region" description="Helical" evidence="10">
    <location>
        <begin position="77"/>
        <end position="100"/>
    </location>
</feature>
<evidence type="ECO:0000256" key="10">
    <source>
        <dbReference type="SAM" id="Phobius"/>
    </source>
</evidence>
<keyword evidence="8 10" id="KW-0472">Membrane</keyword>
<feature type="transmembrane region" description="Helical" evidence="10">
    <location>
        <begin position="152"/>
        <end position="172"/>
    </location>
</feature>
<evidence type="ECO:0000256" key="7">
    <source>
        <dbReference type="ARBA" id="ARBA00022989"/>
    </source>
</evidence>
<keyword evidence="12" id="KW-1185">Reference proteome</keyword>
<feature type="transmembrane region" description="Helical" evidence="10">
    <location>
        <begin position="7"/>
        <end position="26"/>
    </location>
</feature>
<keyword evidence="7 10" id="KW-1133">Transmembrane helix</keyword>
<keyword evidence="6 10" id="KW-0812">Transmembrane</keyword>
<dbReference type="Pfam" id="PF01554">
    <property type="entry name" value="MatE"/>
    <property type="match status" value="2"/>
</dbReference>
<feature type="transmembrane region" description="Helical" evidence="10">
    <location>
        <begin position="178"/>
        <end position="200"/>
    </location>
</feature>
<dbReference type="NCBIfam" id="TIGR00797">
    <property type="entry name" value="matE"/>
    <property type="match status" value="1"/>
</dbReference>
<dbReference type="InterPro" id="IPR051327">
    <property type="entry name" value="MATE_MepA_subfamily"/>
</dbReference>
<keyword evidence="9" id="KW-0046">Antibiotic resistance</keyword>
<evidence type="ECO:0000256" key="1">
    <source>
        <dbReference type="ARBA" id="ARBA00004651"/>
    </source>
</evidence>
<proteinExistence type="inferred from homology"/>
<dbReference type="CDD" id="cd13143">
    <property type="entry name" value="MATE_MepA_like"/>
    <property type="match status" value="1"/>
</dbReference>
<keyword evidence="5" id="KW-1003">Cell membrane</keyword>
<feature type="transmembrane region" description="Helical" evidence="10">
    <location>
        <begin position="378"/>
        <end position="396"/>
    </location>
</feature>